<dbReference type="PANTHER" id="PTHR45398:SF1">
    <property type="entry name" value="ENZYME, PUTATIVE (JCVI)-RELATED"/>
    <property type="match status" value="1"/>
</dbReference>
<evidence type="ECO:0000256" key="2">
    <source>
        <dbReference type="ARBA" id="ARBA00006432"/>
    </source>
</evidence>
<name>A0A2B3ULZ4_BACCE</name>
<keyword evidence="8" id="KW-0175">Coiled coil</keyword>
<dbReference type="FunFam" id="2.30.38.10:FF:000001">
    <property type="entry name" value="Non-ribosomal peptide synthetase PvdI"/>
    <property type="match status" value="1"/>
</dbReference>
<dbReference type="RefSeq" id="WP_142953818.1">
    <property type="nucleotide sequence ID" value="NZ_NVDG01000005.1"/>
</dbReference>
<evidence type="ECO:0000313" key="11">
    <source>
        <dbReference type="Proteomes" id="UP000224076"/>
    </source>
</evidence>
<dbReference type="GO" id="GO:0005524">
    <property type="term" value="F:ATP binding"/>
    <property type="evidence" value="ECO:0007669"/>
    <property type="project" value="UniProtKB-KW"/>
</dbReference>
<dbReference type="GO" id="GO:0044550">
    <property type="term" value="P:secondary metabolite biosynthetic process"/>
    <property type="evidence" value="ECO:0007669"/>
    <property type="project" value="UniProtKB-ARBA"/>
</dbReference>
<reference evidence="10 11" key="1">
    <citation type="submission" date="2017-09" db="EMBL/GenBank/DDBJ databases">
        <title>Large-scale bioinformatics analysis of Bacillus genomes uncovers conserved roles of natural products in bacterial physiology.</title>
        <authorList>
            <consortium name="Agbiome Team Llc"/>
            <person name="Bleich R.M."/>
            <person name="Grubbs K.J."/>
            <person name="Santa Maria K.C."/>
            <person name="Allen S.E."/>
            <person name="Farag S."/>
            <person name="Shank E.A."/>
            <person name="Bowers A."/>
        </authorList>
    </citation>
    <scope>NUCLEOTIDE SEQUENCE [LARGE SCALE GENOMIC DNA]</scope>
    <source>
        <strain evidence="10 11">AFS061806</strain>
    </source>
</reference>
<feature type="coiled-coil region" evidence="8">
    <location>
        <begin position="384"/>
        <end position="411"/>
    </location>
</feature>
<dbReference type="InterPro" id="IPR000873">
    <property type="entry name" value="AMP-dep_synth/lig_dom"/>
</dbReference>
<dbReference type="CDD" id="cd19543">
    <property type="entry name" value="DCL_NRPS"/>
    <property type="match status" value="1"/>
</dbReference>
<dbReference type="Gene3D" id="3.30.559.30">
    <property type="entry name" value="Nonribosomal peptide synthetase, condensation domain"/>
    <property type="match status" value="2"/>
</dbReference>
<keyword evidence="3" id="KW-0596">Phosphopantetheine</keyword>
<keyword evidence="7" id="KW-0045">Antibiotic biosynthesis</keyword>
<proteinExistence type="inferred from homology"/>
<dbReference type="Gene3D" id="3.30.559.10">
    <property type="entry name" value="Chloramphenicol acetyltransferase-like domain"/>
    <property type="match status" value="3"/>
</dbReference>
<dbReference type="CDD" id="cd19534">
    <property type="entry name" value="E_NRPS"/>
    <property type="match status" value="1"/>
</dbReference>
<feature type="non-terminal residue" evidence="10">
    <location>
        <position position="1"/>
    </location>
</feature>
<dbReference type="InterPro" id="IPR036736">
    <property type="entry name" value="ACP-like_sf"/>
</dbReference>
<dbReference type="InterPro" id="IPR006162">
    <property type="entry name" value="Ppantetheine_attach_site"/>
</dbReference>
<dbReference type="InterPro" id="IPR023213">
    <property type="entry name" value="CAT-like_dom_sf"/>
</dbReference>
<dbReference type="InterPro" id="IPR045851">
    <property type="entry name" value="AMP-bd_C_sf"/>
</dbReference>
<dbReference type="InterPro" id="IPR009081">
    <property type="entry name" value="PP-bd_ACP"/>
</dbReference>
<evidence type="ECO:0000259" key="9">
    <source>
        <dbReference type="PROSITE" id="PS50075"/>
    </source>
</evidence>
<keyword evidence="4" id="KW-0597">Phosphoprotein</keyword>
<accession>A0A2B3ULZ4</accession>
<dbReference type="Gene3D" id="3.30.300.30">
    <property type="match status" value="1"/>
</dbReference>
<dbReference type="CDD" id="cd12117">
    <property type="entry name" value="A_NRPS_Srf_like"/>
    <property type="match status" value="1"/>
</dbReference>
<dbReference type="InterPro" id="IPR010071">
    <property type="entry name" value="AA_adenyl_dom"/>
</dbReference>
<organism evidence="10 11">
    <name type="scientific">Bacillus cereus</name>
    <dbReference type="NCBI Taxonomy" id="1396"/>
    <lineage>
        <taxon>Bacteria</taxon>
        <taxon>Bacillati</taxon>
        <taxon>Bacillota</taxon>
        <taxon>Bacilli</taxon>
        <taxon>Bacillales</taxon>
        <taxon>Bacillaceae</taxon>
        <taxon>Bacillus</taxon>
        <taxon>Bacillus cereus group</taxon>
    </lineage>
</organism>
<evidence type="ECO:0000256" key="5">
    <source>
        <dbReference type="ARBA" id="ARBA00022741"/>
    </source>
</evidence>
<dbReference type="PROSITE" id="PS00012">
    <property type="entry name" value="PHOSPHOPANTETHEINE"/>
    <property type="match status" value="1"/>
</dbReference>
<dbReference type="Proteomes" id="UP000224076">
    <property type="component" value="Unassembled WGS sequence"/>
</dbReference>
<dbReference type="SUPFAM" id="SSF56801">
    <property type="entry name" value="Acetyl-CoA synthetase-like"/>
    <property type="match status" value="1"/>
</dbReference>
<dbReference type="NCBIfam" id="TIGR01733">
    <property type="entry name" value="AA-adenyl-dom"/>
    <property type="match status" value="1"/>
</dbReference>
<evidence type="ECO:0000256" key="7">
    <source>
        <dbReference type="ARBA" id="ARBA00023194"/>
    </source>
</evidence>
<dbReference type="PROSITE" id="PS50075">
    <property type="entry name" value="CARRIER"/>
    <property type="match status" value="1"/>
</dbReference>
<dbReference type="FunFam" id="1.10.1200.10:FF:000005">
    <property type="entry name" value="Nonribosomal peptide synthetase 1"/>
    <property type="match status" value="1"/>
</dbReference>
<comment type="caution">
    <text evidence="10">The sequence shown here is derived from an EMBL/GenBank/DDBJ whole genome shotgun (WGS) entry which is preliminary data.</text>
</comment>
<dbReference type="FunFam" id="3.40.50.12780:FF:000012">
    <property type="entry name" value="Non-ribosomal peptide synthetase"/>
    <property type="match status" value="1"/>
</dbReference>
<keyword evidence="6" id="KW-0067">ATP-binding</keyword>
<dbReference type="InterPro" id="IPR001242">
    <property type="entry name" value="Condensation_dom"/>
</dbReference>
<dbReference type="NCBIfam" id="TIGR01720">
    <property type="entry name" value="NRPS-para261"/>
    <property type="match status" value="1"/>
</dbReference>
<dbReference type="Gene3D" id="3.40.50.980">
    <property type="match status" value="2"/>
</dbReference>
<dbReference type="Gene3D" id="2.30.38.10">
    <property type="entry name" value="Luciferase, Domain 3"/>
    <property type="match status" value="1"/>
</dbReference>
<evidence type="ECO:0000256" key="4">
    <source>
        <dbReference type="ARBA" id="ARBA00022553"/>
    </source>
</evidence>
<dbReference type="GO" id="GO:0017000">
    <property type="term" value="P:antibiotic biosynthetic process"/>
    <property type="evidence" value="ECO:0007669"/>
    <property type="project" value="UniProtKB-KW"/>
</dbReference>
<feature type="non-terminal residue" evidence="10">
    <location>
        <position position="1588"/>
    </location>
</feature>
<comment type="cofactor">
    <cofactor evidence="1">
        <name>pantetheine 4'-phosphate</name>
        <dbReference type="ChEBI" id="CHEBI:47942"/>
    </cofactor>
</comment>
<dbReference type="GO" id="GO:0043041">
    <property type="term" value="P:amino acid activation for nonribosomal peptide biosynthetic process"/>
    <property type="evidence" value="ECO:0007669"/>
    <property type="project" value="UniProtKB-ARBA"/>
</dbReference>
<dbReference type="PROSITE" id="PS00455">
    <property type="entry name" value="AMP_BINDING"/>
    <property type="match status" value="1"/>
</dbReference>
<dbReference type="Pfam" id="PF00668">
    <property type="entry name" value="Condensation"/>
    <property type="match status" value="3"/>
</dbReference>
<dbReference type="PANTHER" id="PTHR45398">
    <property type="match status" value="1"/>
</dbReference>
<dbReference type="Pfam" id="PF00550">
    <property type="entry name" value="PP-binding"/>
    <property type="match status" value="1"/>
</dbReference>
<keyword evidence="5" id="KW-0547">Nucleotide-binding</keyword>
<dbReference type="InterPro" id="IPR010060">
    <property type="entry name" value="NRPS_synth"/>
</dbReference>
<evidence type="ECO:0000256" key="8">
    <source>
        <dbReference type="SAM" id="Coils"/>
    </source>
</evidence>
<comment type="similarity">
    <text evidence="2">Belongs to the ATP-dependent AMP-binding enzyme family.</text>
</comment>
<dbReference type="InterPro" id="IPR020845">
    <property type="entry name" value="AMP-binding_CS"/>
</dbReference>
<dbReference type="InterPro" id="IPR025110">
    <property type="entry name" value="AMP-bd_C"/>
</dbReference>
<dbReference type="SUPFAM" id="SSF47336">
    <property type="entry name" value="ACP-like"/>
    <property type="match status" value="1"/>
</dbReference>
<dbReference type="GO" id="GO:0003824">
    <property type="term" value="F:catalytic activity"/>
    <property type="evidence" value="ECO:0007669"/>
    <property type="project" value="InterPro"/>
</dbReference>
<dbReference type="FunFam" id="3.40.50.980:FF:000001">
    <property type="entry name" value="Non-ribosomal peptide synthetase"/>
    <property type="match status" value="1"/>
</dbReference>
<feature type="domain" description="Carrier" evidence="9">
    <location>
        <begin position="865"/>
        <end position="939"/>
    </location>
</feature>
<gene>
    <name evidence="10" type="ORF">COK86_01695</name>
</gene>
<dbReference type="FunFam" id="3.40.50.980:FF:000002">
    <property type="entry name" value="Enterobactin synthetase component F"/>
    <property type="match status" value="1"/>
</dbReference>
<dbReference type="Pfam" id="PF00501">
    <property type="entry name" value="AMP-binding"/>
    <property type="match status" value="1"/>
</dbReference>
<evidence type="ECO:0000256" key="1">
    <source>
        <dbReference type="ARBA" id="ARBA00001957"/>
    </source>
</evidence>
<evidence type="ECO:0000313" key="10">
    <source>
        <dbReference type="EMBL" id="PFU47850.1"/>
    </source>
</evidence>
<dbReference type="EMBL" id="NVDG01000005">
    <property type="protein sequence ID" value="PFU47850.1"/>
    <property type="molecule type" value="Genomic_DNA"/>
</dbReference>
<dbReference type="FunFam" id="3.30.300.30:FF:000010">
    <property type="entry name" value="Enterobactin synthetase component F"/>
    <property type="match status" value="1"/>
</dbReference>
<dbReference type="Gene3D" id="1.10.1200.10">
    <property type="entry name" value="ACP-like"/>
    <property type="match status" value="1"/>
</dbReference>
<evidence type="ECO:0000256" key="3">
    <source>
        <dbReference type="ARBA" id="ARBA00022450"/>
    </source>
</evidence>
<evidence type="ECO:0000256" key="6">
    <source>
        <dbReference type="ARBA" id="ARBA00022840"/>
    </source>
</evidence>
<dbReference type="GO" id="GO:0008610">
    <property type="term" value="P:lipid biosynthetic process"/>
    <property type="evidence" value="ECO:0007669"/>
    <property type="project" value="UniProtKB-ARBA"/>
</dbReference>
<dbReference type="SUPFAM" id="SSF52777">
    <property type="entry name" value="CoA-dependent acyltransferases"/>
    <property type="match status" value="5"/>
</dbReference>
<protein>
    <submittedName>
        <fullName evidence="10">Non-ribosomal peptide synthetase</fullName>
    </submittedName>
</protein>
<dbReference type="Pfam" id="PF13193">
    <property type="entry name" value="AMP-binding_C"/>
    <property type="match status" value="1"/>
</dbReference>
<sequence length="1588" mass="182281">VEKHTNEDRERGFNLAEDALMRMIILRTEEQTYHVIWSFHHILMDGWCMPIIIQEIFETYYAIQEQREPKLSVVTPYSNYIEWLETQDHEESSKYWNDYLEGYEGQTLLPKENLKNEDEGYVLDELLCEFDKELTQKMKQVASDNQVTINSLIQTAWGALLQKYNGSQDVVFGSVVSGRPADIPGIENMIGLFINTIPVRIRCEAEESFVEVMKRNQKQAVVSHAYDTHPLYEIQAQTEQKQDLITNLMVFENYPTETEMERVGNQSENLLEVKSVNMEEQTSYDLNLIVVPGEEFKIRLNYNANVYDSASIERIRGHLIQVIQQVVNNPQVCIQDLEVVTVEEKAQILEVFNNTVTEYPSEKTIHQLFEEQVERTPDHLAVVFEDQQLTYRELNERANQLARTLREEGVQENELVGIMVERSLEMIVGILGILKAGGAYVPIDPEYPEERIRYMLEDSGTKLLLLQRHLQHKNAFASKILFLDDEAVYHEDGSNLESKIGPNNLAYVIYTSGTTGNPKGILTTHQNIIRVVQDTNYISFNTQDKVLQLSSYAFDGSTFDIYGSLLNGAELILISKEVLLNMERLTNYIVKENITVLFITTALFNVLVDVNINCLSNIRKILFGGERVSVAHVRKAVQHIGENKIVHVYGPTESTVFATYYEVNEVKDSSENVPIGKPLSNTTTYIVNNNGQLQPIGVAGELCIGGSGLAKCYLNRPDLTSEKFVNNPFIPGERIYKTGDLVRWLSDGNIEYLGRIDQQVKIRGYRIELGEIEANLLKIEPVQEAIVVVRENEDGSKQLCAYFVANNDLTVGQIREAMSQELPDYMLPSYFVQLTHMPLTPNGKIDRKALPAPEQSLQTGTEYVAPQTPIEEMLVSIWQTVLGVPQIGVFDNFFDLGGDSIKSIQVSSRLHQAGYRVDMKDLFRYSTVASLSPHVEKMMRIAEQGEVTGEATLTPIQRWFFDREVIAPHHFNQAFLLYRKQGFDVTALHKTMKKIAEHHDALRMVFRQTEQGYEGWNRGIEEELFNLEVMDFTGNVNPASKIEEAVNKIQSSIDLSEGPLMKLGLFQCEEGDHLLIVIHHLVVDGVSWRILLEDIRTGYEKVVYGEEIQLPQKTDSFQLWAEQLSLYANSPEMEKEREYWNEIEQIPTGLLPKDEEQDCGLIKDSEDITIQWTASETEQLLKQANRAYNTEINDLLLTALGMAVHQWTGMENIVVNLEGHGRESILSNLDITRTVGWFTSQYPVILPIEEKSNLSHQIKNIKEGLRHIPNKGIGYGLLKYLSENQEKQTFTLKPEISFNYLGQFDQDLENSAMKISSYSSGLSANTDQLRVFVLDINSMILDGKMLLTINYNRKQYRRETIEQLANRLQASLQEVIEHCVTKEQAELTPSDIIFKGMTIEALDYVVEESKHIGEIENVYPLTPTQKGMLFYSLMNPQSEAYFEQATFDMQGSMNIEAFVQSLEQLIQRHAIFRTNFDVSAWNDEPLQIVYRNRKVDFHYEDLHEMEESSREEWMKKYTTEDKEIGFNLAEDALMRMTILRTEAQTYRVIWSFHHILMDGWCIPLVTKDIFETYYAIQEQREPKLSVVT</sequence>